<name>A0A7T5URE8_9BACT</name>
<dbReference type="InterPro" id="IPR051806">
    <property type="entry name" value="HAD-like_SPP"/>
</dbReference>
<dbReference type="SFLD" id="SFLDG01129">
    <property type="entry name" value="C1.5:_HAD__Beta-PGM__Phosphata"/>
    <property type="match status" value="1"/>
</dbReference>
<dbReference type="Proteomes" id="UP000595618">
    <property type="component" value="Chromosome"/>
</dbReference>
<reference evidence="1 2" key="1">
    <citation type="submission" date="2020-07" db="EMBL/GenBank/DDBJ databases">
        <title>Huge and variable diversity of episymbiotic CPR bacteria and DPANN archaea in groundwater ecosystems.</title>
        <authorList>
            <person name="He C.Y."/>
            <person name="Keren R."/>
            <person name="Whittaker M."/>
            <person name="Farag I.F."/>
            <person name="Doudna J."/>
            <person name="Cate J.H.D."/>
            <person name="Banfield J.F."/>
        </authorList>
    </citation>
    <scope>NUCLEOTIDE SEQUENCE [LARGE SCALE GENOMIC DNA]</scope>
    <source>
        <strain evidence="1">NC_groundwater_541_Ag_S-0.1um_46_50</strain>
    </source>
</reference>
<dbReference type="EMBL" id="CP066690">
    <property type="protein sequence ID" value="QQG45441.1"/>
    <property type="molecule type" value="Genomic_DNA"/>
</dbReference>
<proteinExistence type="predicted"/>
<dbReference type="PANTHER" id="PTHR43481">
    <property type="entry name" value="FRUCTOSE-1-PHOSPHATE PHOSPHATASE"/>
    <property type="match status" value="1"/>
</dbReference>
<dbReference type="InterPro" id="IPR041492">
    <property type="entry name" value="HAD_2"/>
</dbReference>
<dbReference type="Gene3D" id="3.40.50.1000">
    <property type="entry name" value="HAD superfamily/HAD-like"/>
    <property type="match status" value="1"/>
</dbReference>
<sequence>MRNFRGILFDFDGVLADTMEDHFRAWHSVLADFGIALTREEFLPHEGMPTREMAKIFCGLGDRPDALTLADQIVAQKDRHYVGHRKQLKFYSGVEELVESLHQRGVPLAIVSGGQFKRISVTVPSSFLEKFKAIITGEMTERGKPFPDPYLKGARMLGVDPEKCVVVENAPLGIRAAKAAGAYCIAIASTLGREQLAEADEVLEEFTELKDHPLIQSMI</sequence>
<dbReference type="SFLD" id="SFLDG01135">
    <property type="entry name" value="C1.5.6:_HAD__Beta-PGM__Phospha"/>
    <property type="match status" value="1"/>
</dbReference>
<dbReference type="NCBIfam" id="TIGR01509">
    <property type="entry name" value="HAD-SF-IA-v3"/>
    <property type="match status" value="1"/>
</dbReference>
<dbReference type="InterPro" id="IPR006439">
    <property type="entry name" value="HAD-SF_hydro_IA"/>
</dbReference>
<dbReference type="SUPFAM" id="SSF56784">
    <property type="entry name" value="HAD-like"/>
    <property type="match status" value="1"/>
</dbReference>
<evidence type="ECO:0000313" key="2">
    <source>
        <dbReference type="Proteomes" id="UP000595618"/>
    </source>
</evidence>
<dbReference type="GO" id="GO:0050308">
    <property type="term" value="F:sugar-phosphatase activity"/>
    <property type="evidence" value="ECO:0007669"/>
    <property type="project" value="TreeGrafter"/>
</dbReference>
<evidence type="ECO:0000313" key="1">
    <source>
        <dbReference type="EMBL" id="QQG45441.1"/>
    </source>
</evidence>
<gene>
    <name evidence="1" type="ORF">HYW89_00690</name>
</gene>
<dbReference type="PRINTS" id="PR00413">
    <property type="entry name" value="HADHALOGNASE"/>
</dbReference>
<dbReference type="PANTHER" id="PTHR43481:SF4">
    <property type="entry name" value="GLYCEROL-1-PHOSPHATE PHOSPHOHYDROLASE 1-RELATED"/>
    <property type="match status" value="1"/>
</dbReference>
<organism evidence="1 2">
    <name type="scientific">Candidatus Sungiibacteriota bacterium</name>
    <dbReference type="NCBI Taxonomy" id="2750080"/>
    <lineage>
        <taxon>Bacteria</taxon>
        <taxon>Candidatus Sungiibacteriota</taxon>
    </lineage>
</organism>
<accession>A0A7T5URE8</accession>
<dbReference type="InterPro" id="IPR036412">
    <property type="entry name" value="HAD-like_sf"/>
</dbReference>
<protein>
    <submittedName>
        <fullName evidence="1">HAD family phosphatase</fullName>
    </submittedName>
</protein>
<dbReference type="AlphaFoldDB" id="A0A7T5URE8"/>
<dbReference type="SFLD" id="SFLDS00003">
    <property type="entry name" value="Haloacid_Dehalogenase"/>
    <property type="match status" value="1"/>
</dbReference>
<dbReference type="InterPro" id="IPR023198">
    <property type="entry name" value="PGP-like_dom2"/>
</dbReference>
<dbReference type="Pfam" id="PF13419">
    <property type="entry name" value="HAD_2"/>
    <property type="match status" value="1"/>
</dbReference>
<dbReference type="Gene3D" id="1.10.150.240">
    <property type="entry name" value="Putative phosphatase, domain 2"/>
    <property type="match status" value="1"/>
</dbReference>
<dbReference type="InterPro" id="IPR023214">
    <property type="entry name" value="HAD_sf"/>
</dbReference>